<gene>
    <name evidence="2" type="ORF">OO014_04645</name>
</gene>
<proteinExistence type="predicted"/>
<organism evidence="2 3">
    <name type="scientific">Intrasporangium calvum</name>
    <dbReference type="NCBI Taxonomy" id="53358"/>
    <lineage>
        <taxon>Bacteria</taxon>
        <taxon>Bacillati</taxon>
        <taxon>Actinomycetota</taxon>
        <taxon>Actinomycetes</taxon>
        <taxon>Micrococcales</taxon>
        <taxon>Intrasporangiaceae</taxon>
        <taxon>Intrasporangium</taxon>
    </lineage>
</organism>
<comment type="caution">
    <text evidence="2">The sequence shown here is derived from an EMBL/GenBank/DDBJ whole genome shotgun (WGS) entry which is preliminary data.</text>
</comment>
<dbReference type="InterPro" id="IPR023606">
    <property type="entry name" value="CoA-Trfase_III_dom_1_sf"/>
</dbReference>
<dbReference type="SUPFAM" id="SSF89796">
    <property type="entry name" value="CoA-transferase family III (CaiB/BaiF)"/>
    <property type="match status" value="1"/>
</dbReference>
<dbReference type="InterPro" id="IPR050483">
    <property type="entry name" value="CoA-transferase_III_domain"/>
</dbReference>
<dbReference type="RefSeq" id="WP_272461111.1">
    <property type="nucleotide sequence ID" value="NZ_JAPFQL010000012.1"/>
</dbReference>
<dbReference type="Gene3D" id="3.30.1540.10">
    <property type="entry name" value="formyl-coa transferase, domain 3"/>
    <property type="match status" value="1"/>
</dbReference>
<dbReference type="Gene3D" id="3.40.50.10540">
    <property type="entry name" value="Crotonobetainyl-coa:carnitine coa-transferase, domain 1"/>
    <property type="match status" value="1"/>
</dbReference>
<protein>
    <submittedName>
        <fullName evidence="2">CoA transferase</fullName>
    </submittedName>
</protein>
<sequence length="405" mass="43482">MTAQPRPFDGIKVLSFELQVAGPYCTMMLADQGAEVIKVERPDGGDTARGGAPMVTNDAGEKQSGYFLRFNRNKRSLTLDLKSEEGREIFRRLASEADVLVENYRPGLLQEMGLGYDVLSAANPRLIYAAISGFGSLPEYAGKYSKRPAYDIVAQAMGGLMNTCGQAGGPPTWLGVALGDVVSGMNAAHAIAVALFQRERTGRGTFLDISMYDSMVALAERSVTAYSLTGHVLQRGVEPYMAPWGPFRTSDGWIALVVATDRDWAKFCDAMGRPDLVGTDQTSSGPARAANMSGELGAQVRGWMEARTTAEVTEALLSRGLPVGPVQDAQEVLNCEHLADRQLFIDVPDPVIGSARLVGPVVKSADALPPRVEPAPLLGEHTDEILSELGLAATEIEHLRSMRAV</sequence>
<reference evidence="2 3" key="1">
    <citation type="submission" date="2022-11" db="EMBL/GenBank/DDBJ databases">
        <title>Anaerobic phenanthrene biodegradation by a DNRA strain PheN6.</title>
        <authorList>
            <person name="Zhang Z."/>
        </authorList>
    </citation>
    <scope>NUCLEOTIDE SEQUENCE [LARGE SCALE GENOMIC DNA]</scope>
    <source>
        <strain evidence="2 3">PheN6</strain>
    </source>
</reference>
<dbReference type="PANTHER" id="PTHR48207">
    <property type="entry name" value="SUCCINATE--HYDROXYMETHYLGLUTARATE COA-TRANSFERASE"/>
    <property type="match status" value="1"/>
</dbReference>
<dbReference type="Pfam" id="PF02515">
    <property type="entry name" value="CoA_transf_3"/>
    <property type="match status" value="1"/>
</dbReference>
<dbReference type="PANTHER" id="PTHR48207:SF3">
    <property type="entry name" value="SUCCINATE--HYDROXYMETHYLGLUTARATE COA-TRANSFERASE"/>
    <property type="match status" value="1"/>
</dbReference>
<dbReference type="InterPro" id="IPR003673">
    <property type="entry name" value="CoA-Trfase_fam_III"/>
</dbReference>
<dbReference type="Proteomes" id="UP001150259">
    <property type="component" value="Unassembled WGS sequence"/>
</dbReference>
<keyword evidence="3" id="KW-1185">Reference proteome</keyword>
<dbReference type="InterPro" id="IPR044855">
    <property type="entry name" value="CoA-Trfase_III_dom3_sf"/>
</dbReference>
<keyword evidence="1 2" id="KW-0808">Transferase</keyword>
<evidence type="ECO:0000313" key="3">
    <source>
        <dbReference type="Proteomes" id="UP001150259"/>
    </source>
</evidence>
<dbReference type="EMBL" id="JAPFQL010000012">
    <property type="protein sequence ID" value="MDC5696537.1"/>
    <property type="molecule type" value="Genomic_DNA"/>
</dbReference>
<evidence type="ECO:0000313" key="2">
    <source>
        <dbReference type="EMBL" id="MDC5696537.1"/>
    </source>
</evidence>
<accession>A0ABT5GE51</accession>
<dbReference type="GO" id="GO:0016740">
    <property type="term" value="F:transferase activity"/>
    <property type="evidence" value="ECO:0007669"/>
    <property type="project" value="UniProtKB-KW"/>
</dbReference>
<name>A0ABT5GE51_9MICO</name>
<evidence type="ECO:0000256" key="1">
    <source>
        <dbReference type="ARBA" id="ARBA00022679"/>
    </source>
</evidence>